<dbReference type="RefSeq" id="WP_348262558.1">
    <property type="nucleotide sequence ID" value="NZ_CP121196.1"/>
</dbReference>
<name>A0AAU7DJR6_9BACT</name>
<dbReference type="AlphaFoldDB" id="A0AAU7DJR6"/>
<keyword evidence="3" id="KW-0238">DNA-binding</keyword>
<dbReference type="InterPro" id="IPR036390">
    <property type="entry name" value="WH_DNA-bd_sf"/>
</dbReference>
<sequence>MASNTHDPAELGELERDILSIVWRLGMVTADKAREELNRPLKDSTVRTVLRRLEEKGYLTHTVDDRTFIYKPAESRQRVAGRAAKRIVDWFCDGSVEALLVGMVDSKVLDQAELQRLATRISDAQKQSAKRNTSGENKREAKR</sequence>
<dbReference type="GO" id="GO:0045892">
    <property type="term" value="P:negative regulation of DNA-templated transcription"/>
    <property type="evidence" value="ECO:0007669"/>
    <property type="project" value="InterPro"/>
</dbReference>
<reference evidence="6" key="1">
    <citation type="submission" date="2023-03" db="EMBL/GenBank/DDBJ databases">
        <title>Edaphobacter sp.</title>
        <authorList>
            <person name="Huber K.J."/>
            <person name="Papendorf J."/>
            <person name="Pilke C."/>
            <person name="Bunk B."/>
            <person name="Sproeer C."/>
            <person name="Pester M."/>
        </authorList>
    </citation>
    <scope>NUCLEOTIDE SEQUENCE</scope>
    <source>
        <strain evidence="6">DSM 110680</strain>
    </source>
</reference>
<keyword evidence="2" id="KW-0805">Transcription regulation</keyword>
<evidence type="ECO:0000256" key="4">
    <source>
        <dbReference type="ARBA" id="ARBA00023163"/>
    </source>
</evidence>
<feature type="region of interest" description="Disordered" evidence="5">
    <location>
        <begin position="122"/>
        <end position="143"/>
    </location>
</feature>
<evidence type="ECO:0000256" key="1">
    <source>
        <dbReference type="ARBA" id="ARBA00011046"/>
    </source>
</evidence>
<organism evidence="6">
    <name type="scientific">Telmatobacter sp. DSM 110680</name>
    <dbReference type="NCBI Taxonomy" id="3036704"/>
    <lineage>
        <taxon>Bacteria</taxon>
        <taxon>Pseudomonadati</taxon>
        <taxon>Acidobacteriota</taxon>
        <taxon>Terriglobia</taxon>
        <taxon>Terriglobales</taxon>
        <taxon>Acidobacteriaceae</taxon>
        <taxon>Telmatobacter</taxon>
    </lineage>
</organism>
<gene>
    <name evidence="6" type="ORF">P8935_22520</name>
</gene>
<keyword evidence="4" id="KW-0804">Transcription</keyword>
<proteinExistence type="inferred from homology"/>
<evidence type="ECO:0000256" key="3">
    <source>
        <dbReference type="ARBA" id="ARBA00023125"/>
    </source>
</evidence>
<comment type="similarity">
    <text evidence="1">Belongs to the BlaI transcriptional regulatory family.</text>
</comment>
<dbReference type="InterPro" id="IPR005650">
    <property type="entry name" value="BlaI_family"/>
</dbReference>
<protein>
    <submittedName>
        <fullName evidence="6">BlaI/MecI/CopY family transcriptional regulator</fullName>
    </submittedName>
</protein>
<dbReference type="InterPro" id="IPR036388">
    <property type="entry name" value="WH-like_DNA-bd_sf"/>
</dbReference>
<dbReference type="GO" id="GO:0003677">
    <property type="term" value="F:DNA binding"/>
    <property type="evidence" value="ECO:0007669"/>
    <property type="project" value="UniProtKB-KW"/>
</dbReference>
<dbReference type="Pfam" id="PF03965">
    <property type="entry name" value="Penicillinase_R"/>
    <property type="match status" value="1"/>
</dbReference>
<evidence type="ECO:0000313" key="6">
    <source>
        <dbReference type="EMBL" id="XBH17327.1"/>
    </source>
</evidence>
<dbReference type="PIRSF" id="PIRSF019455">
    <property type="entry name" value="CopR_AtkY"/>
    <property type="match status" value="1"/>
</dbReference>
<evidence type="ECO:0000256" key="2">
    <source>
        <dbReference type="ARBA" id="ARBA00023015"/>
    </source>
</evidence>
<evidence type="ECO:0000256" key="5">
    <source>
        <dbReference type="SAM" id="MobiDB-lite"/>
    </source>
</evidence>
<dbReference type="Gene3D" id="1.10.10.10">
    <property type="entry name" value="Winged helix-like DNA-binding domain superfamily/Winged helix DNA-binding domain"/>
    <property type="match status" value="1"/>
</dbReference>
<dbReference type="SUPFAM" id="SSF46785">
    <property type="entry name" value="Winged helix' DNA-binding domain"/>
    <property type="match status" value="1"/>
</dbReference>
<accession>A0AAU7DJR6</accession>
<feature type="compositionally biased region" description="Polar residues" evidence="5">
    <location>
        <begin position="122"/>
        <end position="135"/>
    </location>
</feature>
<dbReference type="EMBL" id="CP121196">
    <property type="protein sequence ID" value="XBH17327.1"/>
    <property type="molecule type" value="Genomic_DNA"/>
</dbReference>